<keyword evidence="3" id="KW-0064">Aspartyl protease</keyword>
<dbReference type="EMBL" id="BAAALD010000006">
    <property type="protein sequence ID" value="GAA1072516.1"/>
    <property type="molecule type" value="Genomic_DNA"/>
</dbReference>
<reference evidence="6" key="1">
    <citation type="journal article" date="2019" name="Int. J. Syst. Evol. Microbiol.">
        <title>The Global Catalogue of Microorganisms (GCM) 10K type strain sequencing project: providing services to taxonomists for standard genome sequencing and annotation.</title>
        <authorList>
            <consortium name="The Broad Institute Genomics Platform"/>
            <consortium name="The Broad Institute Genome Sequencing Center for Infectious Disease"/>
            <person name="Wu L."/>
            <person name="Ma J."/>
        </authorList>
    </citation>
    <scope>NUCLEOTIDE SEQUENCE [LARGE SCALE GENOMIC DNA]</scope>
    <source>
        <strain evidence="6">JCM 13002</strain>
    </source>
</reference>
<proteinExistence type="inferred from homology"/>
<sequence length="163" mass="16221">MTGRVVVIGVGNPFRRDDGAGPAVIESLRARGAPAAVLALSDGDPGRLLDLWGPADTVVLAEAVRSPAGRPGRLHTLRGGRAASLAAATASTHGLGLAETVALAAALDRLPRALVVHAVEGADFTPGLGLTDAVRAALPALVGLVAGSVRAACRAVPPVGDLR</sequence>
<keyword evidence="2" id="KW-0645">Protease</keyword>
<evidence type="ECO:0008006" key="7">
    <source>
        <dbReference type="Google" id="ProtNLM"/>
    </source>
</evidence>
<evidence type="ECO:0000256" key="4">
    <source>
        <dbReference type="ARBA" id="ARBA00022801"/>
    </source>
</evidence>
<evidence type="ECO:0000256" key="3">
    <source>
        <dbReference type="ARBA" id="ARBA00022750"/>
    </source>
</evidence>
<dbReference type="SUPFAM" id="SSF53163">
    <property type="entry name" value="HybD-like"/>
    <property type="match status" value="1"/>
</dbReference>
<dbReference type="InterPro" id="IPR000671">
    <property type="entry name" value="Peptidase_A31"/>
</dbReference>
<accession>A0ABP4DUM4</accession>
<keyword evidence="4" id="KW-0378">Hydrolase</keyword>
<evidence type="ECO:0000256" key="2">
    <source>
        <dbReference type="ARBA" id="ARBA00022670"/>
    </source>
</evidence>
<dbReference type="Gene3D" id="3.40.50.1450">
    <property type="entry name" value="HybD-like"/>
    <property type="match status" value="1"/>
</dbReference>
<comment type="caution">
    <text evidence="5">The sequence shown here is derived from an EMBL/GenBank/DDBJ whole genome shotgun (WGS) entry which is preliminary data.</text>
</comment>
<organism evidence="5 6">
    <name type="scientific">Kitasatospora arboriphila</name>
    <dbReference type="NCBI Taxonomy" id="258052"/>
    <lineage>
        <taxon>Bacteria</taxon>
        <taxon>Bacillati</taxon>
        <taxon>Actinomycetota</taxon>
        <taxon>Actinomycetes</taxon>
        <taxon>Kitasatosporales</taxon>
        <taxon>Streptomycetaceae</taxon>
        <taxon>Kitasatospora</taxon>
    </lineage>
</organism>
<dbReference type="Proteomes" id="UP001499987">
    <property type="component" value="Unassembled WGS sequence"/>
</dbReference>
<dbReference type="InterPro" id="IPR023430">
    <property type="entry name" value="Pept_HybD-like_dom_sf"/>
</dbReference>
<dbReference type="PANTHER" id="PTHR30302:SF1">
    <property type="entry name" value="HYDROGENASE 2 MATURATION PROTEASE"/>
    <property type="match status" value="1"/>
</dbReference>
<dbReference type="CDD" id="cd00518">
    <property type="entry name" value="H2MP"/>
    <property type="match status" value="1"/>
</dbReference>
<dbReference type="Pfam" id="PF01750">
    <property type="entry name" value="HycI"/>
    <property type="match status" value="1"/>
</dbReference>
<dbReference type="NCBIfam" id="TIGR00072">
    <property type="entry name" value="hydrog_prot"/>
    <property type="match status" value="1"/>
</dbReference>
<name>A0ABP4DUM4_9ACTN</name>
<keyword evidence="6" id="KW-1185">Reference proteome</keyword>
<evidence type="ECO:0000313" key="5">
    <source>
        <dbReference type="EMBL" id="GAA1072516.1"/>
    </source>
</evidence>
<evidence type="ECO:0000313" key="6">
    <source>
        <dbReference type="Proteomes" id="UP001499987"/>
    </source>
</evidence>
<gene>
    <name evidence="5" type="ORF">GCM10009663_10180</name>
</gene>
<evidence type="ECO:0000256" key="1">
    <source>
        <dbReference type="ARBA" id="ARBA00006814"/>
    </source>
</evidence>
<comment type="similarity">
    <text evidence="1">Belongs to the peptidase A31 family.</text>
</comment>
<dbReference type="RefSeq" id="WP_344622264.1">
    <property type="nucleotide sequence ID" value="NZ_BAAALD010000006.1"/>
</dbReference>
<dbReference type="PANTHER" id="PTHR30302">
    <property type="entry name" value="HYDROGENASE 1 MATURATION PROTEASE"/>
    <property type="match status" value="1"/>
</dbReference>
<protein>
    <recommendedName>
        <fullName evidence="7">Hydrogenase maturation protease</fullName>
    </recommendedName>
</protein>